<sequence>MDNKKTLLFFQKTDKQYILITILTPIPTTLYQNFQQLCQSLQHLLEHILPEKILIMMNIINIFRKLDRFTPNENNNLITNSTKNNLINSQLNTTIIKINEKQNNNNQKTIINNSFPSSSTSLNSFKQKNFKEEEQQKQINFNEENEEEKEEENGGVYNFWKTSTIERKQQKFNKLFGQKSPEPPPLPTCSPPPLESPPDWETLRTQFKFAVDLDTNPERKAIVRIVRRF</sequence>
<keyword evidence="2" id="KW-1185">Reference proteome</keyword>
<dbReference type="Proteomes" id="UP000887563">
    <property type="component" value="Unplaced"/>
</dbReference>
<evidence type="ECO:0000313" key="3">
    <source>
        <dbReference type="WBParaSite" id="Minc3s08832g42651"/>
    </source>
</evidence>
<organism evidence="2 3">
    <name type="scientific">Meloidogyne incognita</name>
    <name type="common">Southern root-knot nematode worm</name>
    <name type="synonym">Oxyuris incognita</name>
    <dbReference type="NCBI Taxonomy" id="6306"/>
    <lineage>
        <taxon>Eukaryota</taxon>
        <taxon>Metazoa</taxon>
        <taxon>Ecdysozoa</taxon>
        <taxon>Nematoda</taxon>
        <taxon>Chromadorea</taxon>
        <taxon>Rhabditida</taxon>
        <taxon>Tylenchina</taxon>
        <taxon>Tylenchomorpha</taxon>
        <taxon>Tylenchoidea</taxon>
        <taxon>Meloidogynidae</taxon>
        <taxon>Meloidogyninae</taxon>
        <taxon>Meloidogyne</taxon>
        <taxon>Meloidogyne incognita group</taxon>
    </lineage>
</organism>
<feature type="compositionally biased region" description="Pro residues" evidence="1">
    <location>
        <begin position="181"/>
        <end position="196"/>
    </location>
</feature>
<name>A0A914NPV1_MELIC</name>
<evidence type="ECO:0000256" key="1">
    <source>
        <dbReference type="SAM" id="MobiDB-lite"/>
    </source>
</evidence>
<accession>A0A914NPV1</accession>
<reference evidence="3" key="1">
    <citation type="submission" date="2022-11" db="UniProtKB">
        <authorList>
            <consortium name="WormBaseParasite"/>
        </authorList>
    </citation>
    <scope>IDENTIFICATION</scope>
</reference>
<dbReference type="AlphaFoldDB" id="A0A914NPV1"/>
<protein>
    <submittedName>
        <fullName evidence="3">Uncharacterized protein</fullName>
    </submittedName>
</protein>
<evidence type="ECO:0000313" key="2">
    <source>
        <dbReference type="Proteomes" id="UP000887563"/>
    </source>
</evidence>
<dbReference type="WBParaSite" id="Minc3s08832g42651">
    <property type="protein sequence ID" value="Minc3s08832g42651"/>
    <property type="gene ID" value="Minc3s08832g42651"/>
</dbReference>
<proteinExistence type="predicted"/>
<feature type="region of interest" description="Disordered" evidence="1">
    <location>
        <begin position="176"/>
        <end position="199"/>
    </location>
</feature>